<dbReference type="STRING" id="946078.GA0070622_4873"/>
<evidence type="ECO:0000313" key="2">
    <source>
        <dbReference type="EMBL" id="SBT67808.1"/>
    </source>
</evidence>
<feature type="region of interest" description="Disordered" evidence="1">
    <location>
        <begin position="86"/>
        <end position="110"/>
    </location>
</feature>
<keyword evidence="3" id="KW-1185">Reference proteome</keyword>
<dbReference type="AlphaFoldDB" id="A0A1A9BF51"/>
<sequence>MTPGRPVRRSGRPTGSARWHAAVNLDESLDLAEEVVRRDYPSARVVRHVGQGIDVGGPGYHIVSVAVSDVFWDEPAERWNEVWAELPGRPGAGPSRASGYLPSLTSRPSS</sequence>
<proteinExistence type="predicted"/>
<dbReference type="Proteomes" id="UP000199558">
    <property type="component" value="Unassembled WGS sequence"/>
</dbReference>
<name>A0A1A9BF51_9ACTN</name>
<organism evidence="2 3">
    <name type="scientific">Micromonospora sediminicola</name>
    <dbReference type="NCBI Taxonomy" id="946078"/>
    <lineage>
        <taxon>Bacteria</taxon>
        <taxon>Bacillati</taxon>
        <taxon>Actinomycetota</taxon>
        <taxon>Actinomycetes</taxon>
        <taxon>Micromonosporales</taxon>
        <taxon>Micromonosporaceae</taxon>
        <taxon>Micromonospora</taxon>
    </lineage>
</organism>
<accession>A0A1A9BF51</accession>
<evidence type="ECO:0000313" key="3">
    <source>
        <dbReference type="Proteomes" id="UP000199558"/>
    </source>
</evidence>
<evidence type="ECO:0000256" key="1">
    <source>
        <dbReference type="SAM" id="MobiDB-lite"/>
    </source>
</evidence>
<protein>
    <submittedName>
        <fullName evidence="2">Uncharacterized protein</fullName>
    </submittedName>
</protein>
<dbReference type="EMBL" id="FLRH01000004">
    <property type="protein sequence ID" value="SBT67808.1"/>
    <property type="molecule type" value="Genomic_DNA"/>
</dbReference>
<reference evidence="3" key="1">
    <citation type="submission" date="2016-06" db="EMBL/GenBank/DDBJ databases">
        <authorList>
            <person name="Varghese N."/>
            <person name="Submissions Spin"/>
        </authorList>
    </citation>
    <scope>NUCLEOTIDE SEQUENCE [LARGE SCALE GENOMIC DNA]</scope>
    <source>
        <strain evidence="3">DSM 45794</strain>
    </source>
</reference>
<gene>
    <name evidence="2" type="ORF">GA0070622_4873</name>
</gene>